<protein>
    <submittedName>
        <fullName evidence="2">Uncharacterized protein</fullName>
    </submittedName>
</protein>
<dbReference type="EMBL" id="CP000390">
    <property type="protein sequence ID" value="ABG63293.1"/>
    <property type="molecule type" value="Genomic_DNA"/>
</dbReference>
<proteinExistence type="predicted"/>
<accession>Q11H32</accession>
<feature type="compositionally biased region" description="Basic residues" evidence="1">
    <location>
        <begin position="26"/>
        <end position="39"/>
    </location>
</feature>
<gene>
    <name evidence="2" type="ordered locus">Meso_1900</name>
</gene>
<dbReference type="KEGG" id="mes:Meso_1900"/>
<dbReference type="HOGENOM" id="CLU_1014487_0_0_5"/>
<evidence type="ECO:0000313" key="2">
    <source>
        <dbReference type="EMBL" id="ABG63293.1"/>
    </source>
</evidence>
<organism evidence="2">
    <name type="scientific">Chelativorans sp. (strain BNC1)</name>
    <dbReference type="NCBI Taxonomy" id="266779"/>
    <lineage>
        <taxon>Bacteria</taxon>
        <taxon>Pseudomonadati</taxon>
        <taxon>Pseudomonadota</taxon>
        <taxon>Alphaproteobacteria</taxon>
        <taxon>Hyphomicrobiales</taxon>
        <taxon>Phyllobacteriaceae</taxon>
        <taxon>Chelativorans</taxon>
    </lineage>
</organism>
<dbReference type="Gene3D" id="1.10.10.10">
    <property type="entry name" value="Winged helix-like DNA-binding domain superfamily/Winged helix DNA-binding domain"/>
    <property type="match status" value="1"/>
</dbReference>
<reference evidence="2" key="1">
    <citation type="submission" date="2006-06" db="EMBL/GenBank/DDBJ databases">
        <title>Complete sequence of chromosome of Chelativorans sp. BNC1.</title>
        <authorList>
            <consortium name="US DOE Joint Genome Institute"/>
            <person name="Copeland A."/>
            <person name="Lucas S."/>
            <person name="Lapidus A."/>
            <person name="Barry K."/>
            <person name="Detter J.C."/>
            <person name="Glavina del Rio T."/>
            <person name="Hammon N."/>
            <person name="Israni S."/>
            <person name="Dalin E."/>
            <person name="Tice H."/>
            <person name="Pitluck S."/>
            <person name="Chertkov O."/>
            <person name="Brettin T."/>
            <person name="Bruce D."/>
            <person name="Han C."/>
            <person name="Tapia R."/>
            <person name="Gilna P."/>
            <person name="Schmutz J."/>
            <person name="Larimer F."/>
            <person name="Land M."/>
            <person name="Hauser L."/>
            <person name="Kyrpides N."/>
            <person name="Mikhailova N."/>
            <person name="Richardson P."/>
        </authorList>
    </citation>
    <scope>NUCLEOTIDE SEQUENCE</scope>
    <source>
        <strain evidence="2">BNC1</strain>
    </source>
</reference>
<feature type="region of interest" description="Disordered" evidence="1">
    <location>
        <begin position="153"/>
        <end position="177"/>
    </location>
</feature>
<dbReference type="AlphaFoldDB" id="Q11H32"/>
<dbReference type="InterPro" id="IPR036388">
    <property type="entry name" value="WH-like_DNA-bd_sf"/>
</dbReference>
<evidence type="ECO:0000256" key="1">
    <source>
        <dbReference type="SAM" id="MobiDB-lite"/>
    </source>
</evidence>
<name>Q11H32_CHESB</name>
<feature type="region of interest" description="Disordered" evidence="1">
    <location>
        <begin position="1"/>
        <end position="42"/>
    </location>
</feature>
<dbReference type="OrthoDB" id="8455751at2"/>
<sequence>MANTAEVYSFPGRGAGNNDSSSTKNPARKKPREWRKHGHYGPDNNGLDDALAQLGAVRQFCREWLELPAREVKMLLFIFGETVLWGKPEKLFTHEFIEKGFDGPKGNRGTGIGRTQSKEILASLEAKGLIAVNRSGLKKGMIIRPNIDWNPPAAPAIPDAPPEGVRIRQRPSDRRSLETSTLERTMRNALMREYTKVPAANMRPWTEHQHSMVAQAIRGHWSGMGVEQCHAFIDWLVERWAGLGEFYTMPQYPDIDFICIHGRVLRLEFENAQK</sequence>